<dbReference type="RefSeq" id="WP_189576100.1">
    <property type="nucleotide sequence ID" value="NZ_BMXV01000004.1"/>
</dbReference>
<name>A0ABQ3B0Y3_9GAMM</name>
<gene>
    <name evidence="2" type="ORF">GCM10007071_20880</name>
</gene>
<keyword evidence="3" id="KW-1185">Reference proteome</keyword>
<accession>A0ABQ3B0Y3</accession>
<keyword evidence="1" id="KW-1133">Transmembrane helix</keyword>
<reference evidence="3" key="1">
    <citation type="journal article" date="2019" name="Int. J. Syst. Evol. Microbiol.">
        <title>The Global Catalogue of Microorganisms (GCM) 10K type strain sequencing project: providing services to taxonomists for standard genome sequencing and annotation.</title>
        <authorList>
            <consortium name="The Broad Institute Genomics Platform"/>
            <consortium name="The Broad Institute Genome Sequencing Center for Infectious Disease"/>
            <person name="Wu L."/>
            <person name="Ma J."/>
        </authorList>
    </citation>
    <scope>NUCLEOTIDE SEQUENCE [LARGE SCALE GENOMIC DNA]</scope>
    <source>
        <strain evidence="3">KCTC 22280</strain>
    </source>
</reference>
<dbReference type="InterPro" id="IPR019253">
    <property type="entry name" value="DUF2244_TM"/>
</dbReference>
<comment type="caution">
    <text evidence="2">The sequence shown here is derived from an EMBL/GenBank/DDBJ whole genome shotgun (WGS) entry which is preliminary data.</text>
</comment>
<evidence type="ECO:0000256" key="1">
    <source>
        <dbReference type="SAM" id="Phobius"/>
    </source>
</evidence>
<feature type="transmembrane region" description="Helical" evidence="1">
    <location>
        <begin position="21"/>
        <end position="42"/>
    </location>
</feature>
<sequence>MIERLSDSDGVRYRLTPNRSISWPALVRVWLGLVALTSVVVVGMSLAGAWLVIPFAGLELAAVGAGLWYTARQCCRQEVITFGPSRVVLEKGRQWPERRWDWPRPAVRVLLDEKPHPWLRERVCLCCEGKEVPLADFLNPRDSRQLVSLLESQGFPVRRRTREIVGVRF</sequence>
<evidence type="ECO:0000313" key="3">
    <source>
        <dbReference type="Proteomes" id="UP000601597"/>
    </source>
</evidence>
<dbReference type="EMBL" id="BMXV01000004">
    <property type="protein sequence ID" value="GGY73505.1"/>
    <property type="molecule type" value="Genomic_DNA"/>
</dbReference>
<keyword evidence="1" id="KW-0812">Transmembrane</keyword>
<feature type="transmembrane region" description="Helical" evidence="1">
    <location>
        <begin position="48"/>
        <end position="69"/>
    </location>
</feature>
<evidence type="ECO:0008006" key="4">
    <source>
        <dbReference type="Google" id="ProtNLM"/>
    </source>
</evidence>
<organism evidence="2 3">
    <name type="scientific">Marinobacter zhanjiangensis</name>
    <dbReference type="NCBI Taxonomy" id="578215"/>
    <lineage>
        <taxon>Bacteria</taxon>
        <taxon>Pseudomonadati</taxon>
        <taxon>Pseudomonadota</taxon>
        <taxon>Gammaproteobacteria</taxon>
        <taxon>Pseudomonadales</taxon>
        <taxon>Marinobacteraceae</taxon>
        <taxon>Marinobacter</taxon>
    </lineage>
</organism>
<evidence type="ECO:0000313" key="2">
    <source>
        <dbReference type="EMBL" id="GGY73505.1"/>
    </source>
</evidence>
<protein>
    <recommendedName>
        <fullName evidence="4">DUF2244 domain-containing protein</fullName>
    </recommendedName>
</protein>
<dbReference type="Proteomes" id="UP000601597">
    <property type="component" value="Unassembled WGS sequence"/>
</dbReference>
<proteinExistence type="predicted"/>
<dbReference type="Pfam" id="PF10003">
    <property type="entry name" value="DUF2244"/>
    <property type="match status" value="1"/>
</dbReference>
<keyword evidence="1" id="KW-0472">Membrane</keyword>